<dbReference type="Proteomes" id="UP001162501">
    <property type="component" value="Chromosome 23"/>
</dbReference>
<feature type="non-terminal residue" evidence="1">
    <location>
        <position position="67"/>
    </location>
</feature>
<name>A0AC59Z378_RANTA</name>
<reference evidence="1" key="2">
    <citation type="submission" date="2025-03" db="EMBL/GenBank/DDBJ databases">
        <authorList>
            <consortium name="ELIXIR-Norway"/>
            <consortium name="Elixir Norway"/>
        </authorList>
    </citation>
    <scope>NUCLEOTIDE SEQUENCE</scope>
</reference>
<accession>A0AC59Z378</accession>
<dbReference type="EMBL" id="OX596107">
    <property type="protein sequence ID" value="CAN0187594.1"/>
    <property type="molecule type" value="Genomic_DNA"/>
</dbReference>
<feature type="non-terminal residue" evidence="1">
    <location>
        <position position="1"/>
    </location>
</feature>
<evidence type="ECO:0000313" key="1">
    <source>
        <dbReference type="EMBL" id="CAN0187594.1"/>
    </source>
</evidence>
<protein>
    <submittedName>
        <fullName evidence="1">Uncharacterized protein</fullName>
    </submittedName>
</protein>
<gene>
    <name evidence="1" type="ORF">MRATA1EN22A_LOCUS13357</name>
</gene>
<evidence type="ECO:0000313" key="2">
    <source>
        <dbReference type="Proteomes" id="UP001162501"/>
    </source>
</evidence>
<organism evidence="1 2">
    <name type="scientific">Rangifer tarandus platyrhynchus</name>
    <name type="common">Svalbard reindeer</name>
    <dbReference type="NCBI Taxonomy" id="3082113"/>
    <lineage>
        <taxon>Eukaryota</taxon>
        <taxon>Metazoa</taxon>
        <taxon>Chordata</taxon>
        <taxon>Craniata</taxon>
        <taxon>Vertebrata</taxon>
        <taxon>Euteleostomi</taxon>
        <taxon>Mammalia</taxon>
        <taxon>Eutheria</taxon>
        <taxon>Laurasiatheria</taxon>
        <taxon>Artiodactyla</taxon>
        <taxon>Ruminantia</taxon>
        <taxon>Pecora</taxon>
        <taxon>Cervidae</taxon>
        <taxon>Odocoileinae</taxon>
        <taxon>Rangifer</taxon>
    </lineage>
</organism>
<proteinExistence type="predicted"/>
<sequence length="67" mass="7148">PSRLLCPWDSPGKNTGGSCHSLLQGIFTTQGSNTCLLWLLHWQAGSLPLVTPEKPTIKGLGHKSSGH</sequence>
<reference evidence="1" key="1">
    <citation type="submission" date="2023-05" db="EMBL/GenBank/DDBJ databases">
        <authorList>
            <consortium name="ELIXIR-Norway"/>
        </authorList>
    </citation>
    <scope>NUCLEOTIDE SEQUENCE</scope>
</reference>